<feature type="transmembrane region" description="Helical" evidence="1">
    <location>
        <begin position="55"/>
        <end position="72"/>
    </location>
</feature>
<dbReference type="AlphaFoldDB" id="A0A330FYP8"/>
<dbReference type="EMBL" id="QMDH01000144">
    <property type="protein sequence ID" value="RAZ60204.1"/>
    <property type="molecule type" value="Genomic_DNA"/>
</dbReference>
<gene>
    <name evidence="2" type="ORF">DP202_26710</name>
</gene>
<sequence length="81" mass="8778">MGGWGVWWFGVLLGVLGVCLVFWWVVLVGGGVLGLVVLLVGGSWGWGFGLWVSGWFWFCAMVAWWGGFARLVRVSSLSGLA</sequence>
<reference evidence="2 3" key="1">
    <citation type="submission" date="2018-06" db="EMBL/GenBank/DDBJ databases">
        <title>ACT-28, a chromosomally-encoded AmpC with carbapenemase activity from Enterobacter kobei.</title>
        <authorList>
            <person name="Jousset A.B."/>
            <person name="Oueslati S."/>
            <person name="Bernabeu S."/>
            <person name="Takissian J."/>
            <person name="Creton E."/>
            <person name="Vogel A."/>
            <person name="Cotellon G."/>
            <person name="Bonnin R.A."/>
            <person name="Dortet L."/>
            <person name="Naas T."/>
        </authorList>
    </citation>
    <scope>NUCLEOTIDE SEQUENCE [LARGE SCALE GENOMIC DNA]</scope>
    <source>
        <strain evidence="2 3">99B3</strain>
    </source>
</reference>
<evidence type="ECO:0000256" key="1">
    <source>
        <dbReference type="SAM" id="Phobius"/>
    </source>
</evidence>
<keyword evidence="1" id="KW-1133">Transmembrane helix</keyword>
<evidence type="ECO:0000313" key="3">
    <source>
        <dbReference type="Proteomes" id="UP000251576"/>
    </source>
</evidence>
<evidence type="ECO:0000313" key="2">
    <source>
        <dbReference type="EMBL" id="RAZ60204.1"/>
    </source>
</evidence>
<proteinExistence type="predicted"/>
<protein>
    <submittedName>
        <fullName evidence="2">Uncharacterized protein</fullName>
    </submittedName>
</protein>
<accession>A0A330FYP8</accession>
<comment type="caution">
    <text evidence="2">The sequence shown here is derived from an EMBL/GenBank/DDBJ whole genome shotgun (WGS) entry which is preliminary data.</text>
</comment>
<dbReference type="Proteomes" id="UP000251576">
    <property type="component" value="Unassembled WGS sequence"/>
</dbReference>
<organism evidence="2 3">
    <name type="scientific">Enterobacter cloacae</name>
    <dbReference type="NCBI Taxonomy" id="550"/>
    <lineage>
        <taxon>Bacteria</taxon>
        <taxon>Pseudomonadati</taxon>
        <taxon>Pseudomonadota</taxon>
        <taxon>Gammaproteobacteria</taxon>
        <taxon>Enterobacterales</taxon>
        <taxon>Enterobacteriaceae</taxon>
        <taxon>Enterobacter</taxon>
        <taxon>Enterobacter cloacae complex</taxon>
    </lineage>
</organism>
<name>A0A330FYP8_ENTCL</name>
<feature type="transmembrane region" description="Helical" evidence="1">
    <location>
        <begin position="6"/>
        <end position="25"/>
    </location>
</feature>
<feature type="non-terminal residue" evidence="2">
    <location>
        <position position="81"/>
    </location>
</feature>
<keyword evidence="1" id="KW-0472">Membrane</keyword>
<keyword evidence="1" id="KW-0812">Transmembrane</keyword>